<evidence type="ECO:0000313" key="3">
    <source>
        <dbReference type="EMBL" id="MCS0806666.1"/>
    </source>
</evidence>
<dbReference type="Gene3D" id="3.30.530.20">
    <property type="match status" value="1"/>
</dbReference>
<evidence type="ECO:0000256" key="1">
    <source>
        <dbReference type="ARBA" id="ARBA00008918"/>
    </source>
</evidence>
<protein>
    <submittedName>
        <fullName evidence="3">SRPBCC family protein</fullName>
    </submittedName>
</protein>
<proteinExistence type="inferred from homology"/>
<keyword evidence="4" id="KW-1185">Reference proteome</keyword>
<evidence type="ECO:0000259" key="2">
    <source>
        <dbReference type="Pfam" id="PF03364"/>
    </source>
</evidence>
<name>A0ABT2D5R9_9BURK</name>
<dbReference type="Proteomes" id="UP001206126">
    <property type="component" value="Unassembled WGS sequence"/>
</dbReference>
<dbReference type="PANTHER" id="PTHR33824">
    <property type="entry name" value="POLYKETIDE CYCLASE/DEHYDRASE AND LIPID TRANSPORT SUPERFAMILY PROTEIN"/>
    <property type="match status" value="1"/>
</dbReference>
<comment type="caution">
    <text evidence="3">The sequence shown here is derived from an EMBL/GenBank/DDBJ whole genome shotgun (WGS) entry which is preliminary data.</text>
</comment>
<comment type="similarity">
    <text evidence="1">Belongs to the ribosome association toxin RatA family.</text>
</comment>
<reference evidence="3 4" key="1">
    <citation type="submission" date="2022-08" db="EMBL/GenBank/DDBJ databases">
        <title>Reclassification of Massilia species as members of the genera Telluria, Duganella, Pseudoduganella, Mokoshia gen. nov. and Zemynaea gen. nov. using orthogonal and non-orthogonal genome-based approaches.</title>
        <authorList>
            <person name="Bowman J.P."/>
        </authorList>
    </citation>
    <scope>NUCLEOTIDE SEQUENCE [LARGE SCALE GENOMIC DNA]</scope>
    <source>
        <strain evidence="3 4">JCM 31605</strain>
    </source>
</reference>
<dbReference type="InterPro" id="IPR047137">
    <property type="entry name" value="ORF3"/>
</dbReference>
<accession>A0ABT2D5R9</accession>
<dbReference type="Pfam" id="PF03364">
    <property type="entry name" value="Polyketide_cyc"/>
    <property type="match status" value="1"/>
</dbReference>
<dbReference type="EMBL" id="JANUHB010000001">
    <property type="protein sequence ID" value="MCS0806666.1"/>
    <property type="molecule type" value="Genomic_DNA"/>
</dbReference>
<gene>
    <name evidence="3" type="ORF">NX774_01845</name>
</gene>
<feature type="domain" description="Coenzyme Q-binding protein COQ10 START" evidence="2">
    <location>
        <begin position="186"/>
        <end position="308"/>
    </location>
</feature>
<dbReference type="SUPFAM" id="SSF55961">
    <property type="entry name" value="Bet v1-like"/>
    <property type="match status" value="1"/>
</dbReference>
<evidence type="ECO:0000313" key="4">
    <source>
        <dbReference type="Proteomes" id="UP001206126"/>
    </source>
</evidence>
<dbReference type="InterPro" id="IPR023393">
    <property type="entry name" value="START-like_dom_sf"/>
</dbReference>
<dbReference type="CDD" id="cd07817">
    <property type="entry name" value="SRPBCC_8"/>
    <property type="match status" value="1"/>
</dbReference>
<dbReference type="PANTHER" id="PTHR33824:SF7">
    <property type="entry name" value="POLYKETIDE CYCLASE_DEHYDRASE AND LIPID TRANSPORT SUPERFAMILY PROTEIN"/>
    <property type="match status" value="1"/>
</dbReference>
<organism evidence="3 4">
    <name type="scientific">Massilia agilis</name>
    <dbReference type="NCBI Taxonomy" id="1811226"/>
    <lineage>
        <taxon>Bacteria</taxon>
        <taxon>Pseudomonadati</taxon>
        <taxon>Pseudomonadota</taxon>
        <taxon>Betaproteobacteria</taxon>
        <taxon>Burkholderiales</taxon>
        <taxon>Oxalobacteraceae</taxon>
        <taxon>Telluria group</taxon>
        <taxon>Massilia</taxon>
    </lineage>
</organism>
<dbReference type="InterPro" id="IPR005031">
    <property type="entry name" value="COQ10_START"/>
</dbReference>
<dbReference type="RefSeq" id="WP_258820445.1">
    <property type="nucleotide sequence ID" value="NZ_JANUHB010000001.1"/>
</dbReference>
<sequence length="337" mass="36282">MKQMTDVGLDLGKWLGGAAAGALLMYMLDPDRGDARRSQATDAVRGMGRQGGQMLGNAWDKVSHLGRPDGAASLGESASRFGRQASSALSDTMARATHSASDMASRVQQSMQGSRGDWTPALRNSAMVGGGLLGLYGLMRRSPIGMAIGLAGIAMLARGMGGQPLRSLVAGRALGRTVDLEKTLHIDASPEEVYDLWADYENFPRFMSHVVDVRDLGRGRSHWVVRGPAGSEFEWDAKLTEHSRPHRLAWRTEPGAEIPQSGSVQFEPSRGGTRVTVRMSYTPPAGAIGHQIASLIGSDPKRQMDDDLARMKALIERGGAMQRETARSGGFISRFLH</sequence>